<reference evidence="1 2" key="1">
    <citation type="submission" date="2016-11" db="EMBL/GenBank/DDBJ databases">
        <title>The macronuclear genome of Stentor coeruleus: a giant cell with tiny introns.</title>
        <authorList>
            <person name="Slabodnick M."/>
            <person name="Ruby J.G."/>
            <person name="Reiff S.B."/>
            <person name="Swart E.C."/>
            <person name="Gosai S."/>
            <person name="Prabakaran S."/>
            <person name="Witkowska E."/>
            <person name="Larue G.E."/>
            <person name="Fisher S."/>
            <person name="Freeman R.M."/>
            <person name="Gunawardena J."/>
            <person name="Chu W."/>
            <person name="Stover N.A."/>
            <person name="Gregory B.D."/>
            <person name="Nowacki M."/>
            <person name="Derisi J."/>
            <person name="Roy S.W."/>
            <person name="Marshall W.F."/>
            <person name="Sood P."/>
        </authorList>
    </citation>
    <scope>NUCLEOTIDE SEQUENCE [LARGE SCALE GENOMIC DNA]</scope>
    <source>
        <strain evidence="1">WM001</strain>
    </source>
</reference>
<name>A0A1R2AXD9_9CILI</name>
<dbReference type="AlphaFoldDB" id="A0A1R2AXD9"/>
<evidence type="ECO:0000313" key="2">
    <source>
        <dbReference type="Proteomes" id="UP000187209"/>
    </source>
</evidence>
<protein>
    <submittedName>
        <fullName evidence="1">Uncharacterized protein</fullName>
    </submittedName>
</protein>
<organism evidence="1 2">
    <name type="scientific">Stentor coeruleus</name>
    <dbReference type="NCBI Taxonomy" id="5963"/>
    <lineage>
        <taxon>Eukaryota</taxon>
        <taxon>Sar</taxon>
        <taxon>Alveolata</taxon>
        <taxon>Ciliophora</taxon>
        <taxon>Postciliodesmatophora</taxon>
        <taxon>Heterotrichea</taxon>
        <taxon>Heterotrichida</taxon>
        <taxon>Stentoridae</taxon>
        <taxon>Stentor</taxon>
    </lineage>
</organism>
<dbReference type="EMBL" id="MPUH01001233">
    <property type="protein sequence ID" value="OMJ69152.1"/>
    <property type="molecule type" value="Genomic_DNA"/>
</dbReference>
<sequence>MLRNSSVQSSCCFPKLSCFKTKNKIRSSSEKPLKISQIIKPSPSLTKIAIQPSGVNSMIISKSLPEVPKLNKSKCISHKSTIVVKFADKFQQQKLRSNVKRQDSIGSLNISKISNASISDNSVFDILHDIVLLEKDKSNEKSWTKKNNVDCCKANTNYRKSEVPVVVLKNPCFGK</sequence>
<gene>
    <name evidence="1" type="ORF">SteCoe_33193</name>
</gene>
<comment type="caution">
    <text evidence="1">The sequence shown here is derived from an EMBL/GenBank/DDBJ whole genome shotgun (WGS) entry which is preliminary data.</text>
</comment>
<dbReference type="Proteomes" id="UP000187209">
    <property type="component" value="Unassembled WGS sequence"/>
</dbReference>
<accession>A0A1R2AXD9</accession>
<evidence type="ECO:0000313" key="1">
    <source>
        <dbReference type="EMBL" id="OMJ69152.1"/>
    </source>
</evidence>
<proteinExistence type="predicted"/>
<keyword evidence="2" id="KW-1185">Reference proteome</keyword>